<dbReference type="Gene3D" id="3.90.1300.10">
    <property type="entry name" value="Amidase signature (AS) domain"/>
    <property type="match status" value="1"/>
</dbReference>
<proteinExistence type="predicted"/>
<protein>
    <recommendedName>
        <fullName evidence="1">Amidase domain-containing protein</fullName>
    </recommendedName>
</protein>
<accession>A0A6N8F5U7</accession>
<dbReference type="EMBL" id="WOCD01000002">
    <property type="protein sequence ID" value="MUH71673.1"/>
    <property type="molecule type" value="Genomic_DNA"/>
</dbReference>
<dbReference type="InterPro" id="IPR036928">
    <property type="entry name" value="AS_sf"/>
</dbReference>
<evidence type="ECO:0000313" key="2">
    <source>
        <dbReference type="EMBL" id="MUH71673.1"/>
    </source>
</evidence>
<dbReference type="PANTHER" id="PTHR42678:SF34">
    <property type="entry name" value="OS04G0183300 PROTEIN"/>
    <property type="match status" value="1"/>
</dbReference>
<organism evidence="2 3">
    <name type="scientific">Psychrosphaera haliotis</name>
    <dbReference type="NCBI Taxonomy" id="555083"/>
    <lineage>
        <taxon>Bacteria</taxon>
        <taxon>Pseudomonadati</taxon>
        <taxon>Pseudomonadota</taxon>
        <taxon>Gammaproteobacteria</taxon>
        <taxon>Alteromonadales</taxon>
        <taxon>Pseudoalteromonadaceae</taxon>
        <taxon>Psychrosphaera</taxon>
    </lineage>
</organism>
<dbReference type="SUPFAM" id="SSF75304">
    <property type="entry name" value="Amidase signature (AS) enzymes"/>
    <property type="match status" value="1"/>
</dbReference>
<sequence>MIAINPDALSIAEKLDNNLSRYTKKLPILYGMPILLKDNIEAMEMPTTAGSLVLKDNQTNRDATLTEYLRASGAIILGKTNLSEWANFRSERSSSGWSAIGGQTKNPHDVTRTTCGSSSGSGAAIAANFAIAAIGTETNGSITCPAAVNGVVGIKPTVGLVSRFGIVPISPAQDTAGPMAKSVEDARLVLMAMQGADEKDLITKSKTIDEVVESKRQPKIETLRLGVLVSGAEEHEQVKELSEALQQGMKKAGVTLVTGLSFETYNGFWSDGYTQLLREFKTSLNHYFANLPSDTPNNLNMLTLEDVIKFNNDNADLEMKYFRQEIFVKSQATEGMVTQKYKNLRKKLLRVTGREGIDALLKEHKLDALIAITRGPAWKIDLINGDHSNGGVSTFSAISGYPHITIPAGKLHGLPIGLSIMTSGGEDNKAIDIAGKLESIM</sequence>
<keyword evidence="3" id="KW-1185">Reference proteome</keyword>
<dbReference type="PANTHER" id="PTHR42678">
    <property type="entry name" value="AMIDASE"/>
    <property type="match status" value="1"/>
</dbReference>
<evidence type="ECO:0000313" key="3">
    <source>
        <dbReference type="Proteomes" id="UP000439994"/>
    </source>
</evidence>
<name>A0A6N8F5U7_9GAMM</name>
<comment type="caution">
    <text evidence="2">The sequence shown here is derived from an EMBL/GenBank/DDBJ whole genome shotgun (WGS) entry which is preliminary data.</text>
</comment>
<gene>
    <name evidence="2" type="ORF">GNP35_03720</name>
</gene>
<dbReference type="AlphaFoldDB" id="A0A6N8F5U7"/>
<evidence type="ECO:0000259" key="1">
    <source>
        <dbReference type="Pfam" id="PF01425"/>
    </source>
</evidence>
<dbReference type="InterPro" id="IPR023631">
    <property type="entry name" value="Amidase_dom"/>
</dbReference>
<reference evidence="2 3" key="1">
    <citation type="submission" date="2019-11" db="EMBL/GenBank/DDBJ databases">
        <title>P. haliotis isolates from Z. marina roots.</title>
        <authorList>
            <person name="Cohen M."/>
            <person name="Jospin G."/>
            <person name="Eisen J.A."/>
            <person name="Coil D.A."/>
        </authorList>
    </citation>
    <scope>NUCLEOTIDE SEQUENCE [LARGE SCALE GENOMIC DNA]</scope>
    <source>
        <strain evidence="2 3">UCD-MCMsp1aY</strain>
    </source>
</reference>
<dbReference type="Proteomes" id="UP000439994">
    <property type="component" value="Unassembled WGS sequence"/>
</dbReference>
<dbReference type="Pfam" id="PF01425">
    <property type="entry name" value="Amidase"/>
    <property type="match status" value="1"/>
</dbReference>
<feature type="domain" description="Amidase" evidence="1">
    <location>
        <begin position="3"/>
        <end position="428"/>
    </location>
</feature>